<dbReference type="EMBL" id="JROU02000200">
    <property type="protein sequence ID" value="OEH80052.1"/>
    <property type="molecule type" value="Genomic_DNA"/>
</dbReference>
<dbReference type="VEuPathDB" id="ToxoDB:cyc_00400"/>
<evidence type="ECO:0000256" key="1">
    <source>
        <dbReference type="SAM" id="MobiDB-lite"/>
    </source>
</evidence>
<feature type="region of interest" description="Disordered" evidence="1">
    <location>
        <begin position="640"/>
        <end position="699"/>
    </location>
</feature>
<dbReference type="InParanoid" id="A0A1D3D9B3"/>
<dbReference type="AlphaFoldDB" id="A0A1D3D9B3"/>
<dbReference type="Proteomes" id="UP000095192">
    <property type="component" value="Unassembled WGS sequence"/>
</dbReference>
<proteinExistence type="predicted"/>
<keyword evidence="3" id="KW-1185">Reference proteome</keyword>
<reference evidence="2 3" key="1">
    <citation type="journal article" date="2016" name="BMC Genomics">
        <title>Comparative genomics reveals Cyclospora cayetanensis possesses coccidia-like metabolism and invasion components but unique surface antigens.</title>
        <authorList>
            <person name="Liu S."/>
            <person name="Wang L."/>
            <person name="Zheng H."/>
            <person name="Xu Z."/>
            <person name="Roellig D.M."/>
            <person name="Li N."/>
            <person name="Frace M.A."/>
            <person name="Tang K."/>
            <person name="Arrowood M.J."/>
            <person name="Moss D.M."/>
            <person name="Zhang L."/>
            <person name="Feng Y."/>
            <person name="Xiao L."/>
        </authorList>
    </citation>
    <scope>NUCLEOTIDE SEQUENCE [LARGE SCALE GENOMIC DNA]</scope>
    <source>
        <strain evidence="2 3">CHN_HEN01</strain>
    </source>
</reference>
<evidence type="ECO:0000313" key="3">
    <source>
        <dbReference type="Proteomes" id="UP000095192"/>
    </source>
</evidence>
<protein>
    <submittedName>
        <fullName evidence="2">Uncharacterized protein</fullName>
    </submittedName>
</protein>
<organism evidence="2 3">
    <name type="scientific">Cyclospora cayetanensis</name>
    <dbReference type="NCBI Taxonomy" id="88456"/>
    <lineage>
        <taxon>Eukaryota</taxon>
        <taxon>Sar</taxon>
        <taxon>Alveolata</taxon>
        <taxon>Apicomplexa</taxon>
        <taxon>Conoidasida</taxon>
        <taxon>Coccidia</taxon>
        <taxon>Eucoccidiorida</taxon>
        <taxon>Eimeriorina</taxon>
        <taxon>Eimeriidae</taxon>
        <taxon>Cyclospora</taxon>
    </lineage>
</organism>
<comment type="caution">
    <text evidence="2">The sequence shown here is derived from an EMBL/GenBank/DDBJ whole genome shotgun (WGS) entry which is preliminary data.</text>
</comment>
<sequence length="1010" mass="107281">MSGPAQAHAQGQEDQLLFREPSACMTGFPIAPIPKKGILESSCSLYSRGGIAATAVTGCFLLRHLEEGSAVSRIGEPTARSCIRCTGSTALLPVQLTWHSLSSACSGGSEQTQQPLGAPERAAGQEASHAGEYASPACKTEAAEASLSNAGEKRACTRGLFLTCVSLMQSGFLSDVLSPFSFVFGCLLLVQQALQQSRSGSKNPLSHRVVLSAGSISATCQLFLSNADRDGETRGTAGEAFQQQNDCTEGEAASLAASPPSLLQFVLRLCMLHVLARTCAFRASCIEGLVLLWLAPASQQRQRQEEIEAASEQQLEDDEQRRDCMSLAALLRVRDLQMLPSAAFASLQLHATAKKGVSCHLFPDAASCLAVLPSDLFTAAVAAAQGTAALLKGAKVSGRDCRQTSAFEAPETGKKIHPRLPSRRPLAIRKACCEEADEENSPTRRDTTAATSCKGSAASDLQHAASYSSRSSCRDSRCLSPVERWWWLGTVQGENSDMTVNGIRELLGKLQLPRELPAAALLLPPVLHTEEEIGQRDRMPPLSSVSSTGVRCMRGSCLRSSSSSDKNKSSNAPTTKLIRFALSTGICRLSTARVVCSSKDASSPAKADVQRRKAAAAAAVEAAAFLAVFSANADSKKGIAQQRQDAKKGGSEGSSSVTGAVSASTAREANSATYTEADTKNTATYTEAEAQKTPESTPFRGPDAVVEAVSFFIGCSEVLMHLKEACSTSNSEATEKVGKGGLERLTVPSASALLGWCGLLLLSCSSRSVEVQPMGEAARIGVYTQVQRRPVYRQHIRIVVPGGWLHWRENGLLYWVLLLLHLRAVYKKCKQRGKIEEPSGKDPAVDAPAAANNCSKSCSNNCSKSCSSNCSKSCSSNCNRSCSSNCNKSCSNNCSTQNVKQDTESFAQSAPAAEMRGDAPATAAEENSSAEAPFSAWQEESDLSFLPESSSFFPGGRYVQVSIQRATGFALQQELLLPLFALVEAIQRDLLQPSLTALKLVCHASAAPDR</sequence>
<name>A0A1D3D9B3_9EIME</name>
<feature type="compositionally biased region" description="Polar residues" evidence="1">
    <location>
        <begin position="667"/>
        <end position="685"/>
    </location>
</feature>
<accession>A0A1D3D9B3</accession>
<evidence type="ECO:0000313" key="2">
    <source>
        <dbReference type="EMBL" id="OEH80052.1"/>
    </source>
</evidence>
<feature type="compositionally biased region" description="Low complexity" evidence="1">
    <location>
        <begin position="653"/>
        <end position="666"/>
    </location>
</feature>
<gene>
    <name evidence="2" type="ORF">cyc_00400</name>
</gene>